<proteinExistence type="predicted"/>
<dbReference type="Proteomes" id="UP001328107">
    <property type="component" value="Unassembled WGS sequence"/>
</dbReference>
<evidence type="ECO:0000313" key="2">
    <source>
        <dbReference type="Proteomes" id="UP001328107"/>
    </source>
</evidence>
<evidence type="ECO:0000313" key="1">
    <source>
        <dbReference type="EMBL" id="GMR40055.1"/>
    </source>
</evidence>
<sequence>LLKNYHFFQGSILYFDNTKPFELFAMQEDKCINIDLILLQGEYDCSFKGTIGNDAYFSAARGKNVRFFKVSVQSVEVHMEEINELKTSDLFPFENEPMYFIEESREWIVYQFNQNYKKEEGEKFDLSGIRSLRKFHDFHYHRGVLYFFRESDEPRLEKLNEKVVMIEGPILDGTLSFYTPPHSDVIIIVNADQTALLILNTTNLDVTQQTYEPPIESTYHSIVGVHEGILTMTFEGKGVGRCLMTTKI</sequence>
<organism evidence="1 2">
    <name type="scientific">Pristionchus mayeri</name>
    <dbReference type="NCBI Taxonomy" id="1317129"/>
    <lineage>
        <taxon>Eukaryota</taxon>
        <taxon>Metazoa</taxon>
        <taxon>Ecdysozoa</taxon>
        <taxon>Nematoda</taxon>
        <taxon>Chromadorea</taxon>
        <taxon>Rhabditida</taxon>
        <taxon>Rhabditina</taxon>
        <taxon>Diplogasteromorpha</taxon>
        <taxon>Diplogasteroidea</taxon>
        <taxon>Neodiplogasteridae</taxon>
        <taxon>Pristionchus</taxon>
    </lineage>
</organism>
<protein>
    <submittedName>
        <fullName evidence="1">Uncharacterized protein</fullName>
    </submittedName>
</protein>
<dbReference type="EMBL" id="BTRK01000003">
    <property type="protein sequence ID" value="GMR40055.1"/>
    <property type="molecule type" value="Genomic_DNA"/>
</dbReference>
<comment type="caution">
    <text evidence="1">The sequence shown here is derived from an EMBL/GenBank/DDBJ whole genome shotgun (WGS) entry which is preliminary data.</text>
</comment>
<accession>A0AAN5CCU4</accession>
<reference evidence="2" key="1">
    <citation type="submission" date="2022-10" db="EMBL/GenBank/DDBJ databases">
        <title>Genome assembly of Pristionchus species.</title>
        <authorList>
            <person name="Yoshida K."/>
            <person name="Sommer R.J."/>
        </authorList>
    </citation>
    <scope>NUCLEOTIDE SEQUENCE [LARGE SCALE GENOMIC DNA]</scope>
    <source>
        <strain evidence="2">RS5460</strain>
    </source>
</reference>
<keyword evidence="2" id="KW-1185">Reference proteome</keyword>
<feature type="non-terminal residue" evidence="1">
    <location>
        <position position="1"/>
    </location>
</feature>
<dbReference type="AlphaFoldDB" id="A0AAN5CCU4"/>
<name>A0AAN5CCU4_9BILA</name>
<feature type="non-terminal residue" evidence="1">
    <location>
        <position position="248"/>
    </location>
</feature>
<gene>
    <name evidence="1" type="ORF">PMAYCL1PPCAC_10250</name>
</gene>